<dbReference type="SMART" id="SM00443">
    <property type="entry name" value="G_patch"/>
    <property type="match status" value="1"/>
</dbReference>
<name>A0A9J6EL67_RHIMP</name>
<dbReference type="AlphaFoldDB" id="A0A9J6EL67"/>
<dbReference type="InterPro" id="IPR000467">
    <property type="entry name" value="G_patch_dom"/>
</dbReference>
<dbReference type="GO" id="GO:0048471">
    <property type="term" value="C:perinuclear region of cytoplasm"/>
    <property type="evidence" value="ECO:0007669"/>
    <property type="project" value="TreeGrafter"/>
</dbReference>
<feature type="compositionally biased region" description="Basic and acidic residues" evidence="1">
    <location>
        <begin position="40"/>
        <end position="50"/>
    </location>
</feature>
<dbReference type="PANTHER" id="PTHR12323:SF0">
    <property type="entry name" value="CALCIUM HOMEOSTASIS ENDOPLASMIC RETICULUM PROTEIN"/>
    <property type="match status" value="1"/>
</dbReference>
<evidence type="ECO:0000313" key="3">
    <source>
        <dbReference type="EMBL" id="KAH8034852.1"/>
    </source>
</evidence>
<feature type="region of interest" description="Disordered" evidence="1">
    <location>
        <begin position="30"/>
        <end position="50"/>
    </location>
</feature>
<dbReference type="Pfam" id="PF01585">
    <property type="entry name" value="G-patch"/>
    <property type="match status" value="1"/>
</dbReference>
<reference evidence="3" key="2">
    <citation type="submission" date="2021-09" db="EMBL/GenBank/DDBJ databases">
        <authorList>
            <person name="Jia N."/>
            <person name="Wang J."/>
            <person name="Shi W."/>
            <person name="Du L."/>
            <person name="Sun Y."/>
            <person name="Zhan W."/>
            <person name="Jiang J."/>
            <person name="Wang Q."/>
            <person name="Zhang B."/>
            <person name="Ji P."/>
            <person name="Sakyi L.B."/>
            <person name="Cui X."/>
            <person name="Yuan T."/>
            <person name="Jiang B."/>
            <person name="Yang W."/>
            <person name="Lam T.T.-Y."/>
            <person name="Chang Q."/>
            <person name="Ding S."/>
            <person name="Wang X."/>
            <person name="Zhu J."/>
            <person name="Ruan X."/>
            <person name="Zhao L."/>
            <person name="Wei J."/>
            <person name="Que T."/>
            <person name="Du C."/>
            <person name="Cheng J."/>
            <person name="Dai P."/>
            <person name="Han X."/>
            <person name="Huang E."/>
            <person name="Gao Y."/>
            <person name="Liu J."/>
            <person name="Shao H."/>
            <person name="Ye R."/>
            <person name="Li L."/>
            <person name="Wei W."/>
            <person name="Wang X."/>
            <person name="Wang C."/>
            <person name="Huo Q."/>
            <person name="Li W."/>
            <person name="Guo W."/>
            <person name="Chen H."/>
            <person name="Chen S."/>
            <person name="Zhou L."/>
            <person name="Zhou L."/>
            <person name="Ni X."/>
            <person name="Tian J."/>
            <person name="Zhou Y."/>
            <person name="Sheng Y."/>
            <person name="Liu T."/>
            <person name="Pan Y."/>
            <person name="Xia L."/>
            <person name="Li J."/>
            <person name="Zhao F."/>
            <person name="Cao W."/>
        </authorList>
    </citation>
    <scope>NUCLEOTIDE SEQUENCE</scope>
    <source>
        <strain evidence="3">Rmic-2018</strain>
        <tissue evidence="3">Larvae</tissue>
    </source>
</reference>
<accession>A0A9J6EL67</accession>
<evidence type="ECO:0000256" key="1">
    <source>
        <dbReference type="SAM" id="MobiDB-lite"/>
    </source>
</evidence>
<comment type="caution">
    <text evidence="3">The sequence shown here is derived from an EMBL/GenBank/DDBJ whole genome shotgun (WGS) entry which is preliminary data.</text>
</comment>
<evidence type="ECO:0000313" key="4">
    <source>
        <dbReference type="Proteomes" id="UP000821866"/>
    </source>
</evidence>
<dbReference type="PANTHER" id="PTHR12323">
    <property type="entry name" value="SR-RELATED CTD ASSOCIATED FACTOR 6"/>
    <property type="match status" value="1"/>
</dbReference>
<dbReference type="PROSITE" id="PS50174">
    <property type="entry name" value="G_PATCH"/>
    <property type="match status" value="1"/>
</dbReference>
<feature type="domain" description="G-patch" evidence="2">
    <location>
        <begin position="48"/>
        <end position="97"/>
    </location>
</feature>
<organism evidence="3 4">
    <name type="scientific">Rhipicephalus microplus</name>
    <name type="common">Cattle tick</name>
    <name type="synonym">Boophilus microplus</name>
    <dbReference type="NCBI Taxonomy" id="6941"/>
    <lineage>
        <taxon>Eukaryota</taxon>
        <taxon>Metazoa</taxon>
        <taxon>Ecdysozoa</taxon>
        <taxon>Arthropoda</taxon>
        <taxon>Chelicerata</taxon>
        <taxon>Arachnida</taxon>
        <taxon>Acari</taxon>
        <taxon>Parasitiformes</taxon>
        <taxon>Ixodida</taxon>
        <taxon>Ixodoidea</taxon>
        <taxon>Ixodidae</taxon>
        <taxon>Rhipicephalinae</taxon>
        <taxon>Rhipicephalus</taxon>
        <taxon>Boophilus</taxon>
    </lineage>
</organism>
<reference evidence="3" key="1">
    <citation type="journal article" date="2020" name="Cell">
        <title>Large-Scale Comparative Analyses of Tick Genomes Elucidate Their Genetic Diversity and Vector Capacities.</title>
        <authorList>
            <consortium name="Tick Genome and Microbiome Consortium (TIGMIC)"/>
            <person name="Jia N."/>
            <person name="Wang J."/>
            <person name="Shi W."/>
            <person name="Du L."/>
            <person name="Sun Y."/>
            <person name="Zhan W."/>
            <person name="Jiang J.F."/>
            <person name="Wang Q."/>
            <person name="Zhang B."/>
            <person name="Ji P."/>
            <person name="Bell-Sakyi L."/>
            <person name="Cui X.M."/>
            <person name="Yuan T.T."/>
            <person name="Jiang B.G."/>
            <person name="Yang W.F."/>
            <person name="Lam T.T."/>
            <person name="Chang Q.C."/>
            <person name="Ding S.J."/>
            <person name="Wang X.J."/>
            <person name="Zhu J.G."/>
            <person name="Ruan X.D."/>
            <person name="Zhao L."/>
            <person name="Wei J.T."/>
            <person name="Ye R.Z."/>
            <person name="Que T.C."/>
            <person name="Du C.H."/>
            <person name="Zhou Y.H."/>
            <person name="Cheng J.X."/>
            <person name="Dai P.F."/>
            <person name="Guo W.B."/>
            <person name="Han X.H."/>
            <person name="Huang E.J."/>
            <person name="Li L.F."/>
            <person name="Wei W."/>
            <person name="Gao Y.C."/>
            <person name="Liu J.Z."/>
            <person name="Shao H.Z."/>
            <person name="Wang X."/>
            <person name="Wang C.C."/>
            <person name="Yang T.C."/>
            <person name="Huo Q.B."/>
            <person name="Li W."/>
            <person name="Chen H.Y."/>
            <person name="Chen S.E."/>
            <person name="Zhou L.G."/>
            <person name="Ni X.B."/>
            <person name="Tian J.H."/>
            <person name="Sheng Y."/>
            <person name="Liu T."/>
            <person name="Pan Y.S."/>
            <person name="Xia L.Y."/>
            <person name="Li J."/>
            <person name="Zhao F."/>
            <person name="Cao W.C."/>
        </authorList>
    </citation>
    <scope>NUCLEOTIDE SEQUENCE</scope>
    <source>
        <strain evidence="3">Rmic-2018</strain>
    </source>
</reference>
<dbReference type="VEuPathDB" id="VectorBase:LOC119181731"/>
<evidence type="ECO:0000259" key="2">
    <source>
        <dbReference type="PROSITE" id="PS50174"/>
    </source>
</evidence>
<dbReference type="EMBL" id="JABSTU010000003">
    <property type="protein sequence ID" value="KAH8034852.1"/>
    <property type="molecule type" value="Genomic_DNA"/>
</dbReference>
<dbReference type="GO" id="GO:0003676">
    <property type="term" value="F:nucleic acid binding"/>
    <property type="evidence" value="ECO:0007669"/>
    <property type="project" value="InterPro"/>
</dbReference>
<keyword evidence="4" id="KW-1185">Reference proteome</keyword>
<sequence length="123" mass="13569">MLLIGSGDFRQHVTKQWGESIAVAKYDALSVPSGSSYGGDPRDSRLDESNKGHQLLRKMGWGGAGLGASEQGIQDPIHPGDVRDRQDLYKGVGINLHDPYENFRKSKGQAFINRMKARTEDVK</sequence>
<dbReference type="GO" id="GO:0006874">
    <property type="term" value="P:intracellular calcium ion homeostasis"/>
    <property type="evidence" value="ECO:0007669"/>
    <property type="project" value="TreeGrafter"/>
</dbReference>
<protein>
    <recommendedName>
        <fullName evidence="2">G-patch domain-containing protein</fullName>
    </recommendedName>
</protein>
<proteinExistence type="predicted"/>
<gene>
    <name evidence="3" type="ORF">HPB51_003139</name>
</gene>
<dbReference type="Proteomes" id="UP000821866">
    <property type="component" value="Chromosome 11"/>
</dbReference>